<dbReference type="InterPro" id="IPR029052">
    <property type="entry name" value="Metallo-depent_PP-like"/>
</dbReference>
<dbReference type="InterPro" id="IPR004843">
    <property type="entry name" value="Calcineurin-like_PHP"/>
</dbReference>
<proteinExistence type="predicted"/>
<feature type="domain" description="PKD" evidence="1">
    <location>
        <begin position="28"/>
        <end position="113"/>
    </location>
</feature>
<dbReference type="SUPFAM" id="SSF49299">
    <property type="entry name" value="PKD domain"/>
    <property type="match status" value="1"/>
</dbReference>
<dbReference type="GO" id="GO:0016787">
    <property type="term" value="F:hydrolase activity"/>
    <property type="evidence" value="ECO:0007669"/>
    <property type="project" value="InterPro"/>
</dbReference>
<dbReference type="InterPro" id="IPR013783">
    <property type="entry name" value="Ig-like_fold"/>
</dbReference>
<dbReference type="Gene3D" id="2.60.40.10">
    <property type="entry name" value="Immunoglobulins"/>
    <property type="match status" value="1"/>
</dbReference>
<dbReference type="EMBL" id="LAZR01034106">
    <property type="protein sequence ID" value="KKL46242.1"/>
    <property type="molecule type" value="Genomic_DNA"/>
</dbReference>
<dbReference type="Gene3D" id="3.60.21.10">
    <property type="match status" value="1"/>
</dbReference>
<comment type="caution">
    <text evidence="2">The sequence shown here is derived from an EMBL/GenBank/DDBJ whole genome shotgun (WGS) entry which is preliminary data.</text>
</comment>
<dbReference type="InterPro" id="IPR022409">
    <property type="entry name" value="PKD/Chitinase_dom"/>
</dbReference>
<name>A0A0F9F587_9ZZZZ</name>
<dbReference type="Pfam" id="PF18911">
    <property type="entry name" value="PKD_4"/>
    <property type="match status" value="1"/>
</dbReference>
<sequence length="337" mass="38795">MWVEVEDIEGQKDSAHNWITVTSINQPPVAEFTFTPDKPIIGEKVKFNASVSYDPDGGTIINYRWDFGDGNFEFSNTPYINHIYIIDGPHIVKLNVSDDENTSSEEYTKIVNVVTDWSYAIITDLHIGRGYPEYNREDYYLIERLEKTIDEILSIKDENNIKFVVVLGDLSENGKLEELKKARDILDILNDPNGNGNTDDGLPYFPVIGNHDVLITEGDRINFTTVFNNEFFTKQFEILKIEESQWELDSSEYVNYAFFIGNLNFISLDFVRNNFYGLSPLGRNGKTIARFPFVPRKSISYWLYSRNSGVESIVFPYYYGVLNTIAIISSIFDNLYN</sequence>
<accession>A0A0F9F587</accession>
<dbReference type="InterPro" id="IPR000601">
    <property type="entry name" value="PKD_dom"/>
</dbReference>
<evidence type="ECO:0000259" key="1">
    <source>
        <dbReference type="PROSITE" id="PS50093"/>
    </source>
</evidence>
<dbReference type="AlphaFoldDB" id="A0A0F9F587"/>
<dbReference type="SMART" id="SM00089">
    <property type="entry name" value="PKD"/>
    <property type="match status" value="1"/>
</dbReference>
<reference evidence="2" key="1">
    <citation type="journal article" date="2015" name="Nature">
        <title>Complex archaea that bridge the gap between prokaryotes and eukaryotes.</title>
        <authorList>
            <person name="Spang A."/>
            <person name="Saw J.H."/>
            <person name="Jorgensen S.L."/>
            <person name="Zaremba-Niedzwiedzka K."/>
            <person name="Martijn J."/>
            <person name="Lind A.E."/>
            <person name="van Eijk R."/>
            <person name="Schleper C."/>
            <person name="Guy L."/>
            <person name="Ettema T.J."/>
        </authorList>
    </citation>
    <scope>NUCLEOTIDE SEQUENCE</scope>
</reference>
<gene>
    <name evidence="2" type="ORF">LCGC14_2347520</name>
</gene>
<dbReference type="Pfam" id="PF00149">
    <property type="entry name" value="Metallophos"/>
    <property type="match status" value="1"/>
</dbReference>
<protein>
    <recommendedName>
        <fullName evidence="1">PKD domain-containing protein</fullName>
    </recommendedName>
</protein>
<evidence type="ECO:0000313" key="2">
    <source>
        <dbReference type="EMBL" id="KKL46242.1"/>
    </source>
</evidence>
<dbReference type="CDD" id="cd00146">
    <property type="entry name" value="PKD"/>
    <property type="match status" value="1"/>
</dbReference>
<dbReference type="PROSITE" id="PS50093">
    <property type="entry name" value="PKD"/>
    <property type="match status" value="1"/>
</dbReference>
<dbReference type="InterPro" id="IPR035986">
    <property type="entry name" value="PKD_dom_sf"/>
</dbReference>
<organism evidence="2">
    <name type="scientific">marine sediment metagenome</name>
    <dbReference type="NCBI Taxonomy" id="412755"/>
    <lineage>
        <taxon>unclassified sequences</taxon>
        <taxon>metagenomes</taxon>
        <taxon>ecological metagenomes</taxon>
    </lineage>
</organism>
<dbReference type="SUPFAM" id="SSF56300">
    <property type="entry name" value="Metallo-dependent phosphatases"/>
    <property type="match status" value="1"/>
</dbReference>